<proteinExistence type="predicted"/>
<dbReference type="Proteomes" id="UP000694918">
    <property type="component" value="Unplaced"/>
</dbReference>
<evidence type="ECO:0000259" key="1">
    <source>
        <dbReference type="PROSITE" id="PS51471"/>
    </source>
</evidence>
<dbReference type="RefSeq" id="XP_011015182.1">
    <property type="nucleotide sequence ID" value="XM_011016880.1"/>
</dbReference>
<dbReference type="Pfam" id="PF03171">
    <property type="entry name" value="2OG-FeII_Oxy"/>
    <property type="match status" value="1"/>
</dbReference>
<keyword evidence="2" id="KW-1185">Reference proteome</keyword>
<gene>
    <name evidence="3" type="primary">LOC105118832</name>
</gene>
<dbReference type="PANTHER" id="PTHR47990">
    <property type="entry name" value="2-OXOGLUTARATE (2OG) AND FE(II)-DEPENDENT OXYGENASE SUPERFAMILY PROTEIN-RELATED"/>
    <property type="match status" value="1"/>
</dbReference>
<dbReference type="InterPro" id="IPR027443">
    <property type="entry name" value="IPNS-like_sf"/>
</dbReference>
<evidence type="ECO:0000313" key="3">
    <source>
        <dbReference type="RefSeq" id="XP_011015182.1"/>
    </source>
</evidence>
<name>A0AAJ6XDS3_POPEU</name>
<evidence type="ECO:0000313" key="2">
    <source>
        <dbReference type="Proteomes" id="UP000694918"/>
    </source>
</evidence>
<reference evidence="3" key="1">
    <citation type="submission" date="2025-08" db="UniProtKB">
        <authorList>
            <consortium name="RefSeq"/>
        </authorList>
    </citation>
    <scope>IDENTIFICATION</scope>
</reference>
<sequence>MILESLSLGNYLDEHMSSTTCVLRVMKYQVPQITEPTYTSKAHTDKNLITILYQNLVDGLEVQTKNGEWIGVELSQDHSFVIMIGESFRAWTNGRLHPPYHRVRMTGSEARYSAGLFSLFKA</sequence>
<organism evidence="2 3">
    <name type="scientific">Populus euphratica</name>
    <name type="common">Euphrates poplar</name>
    <dbReference type="NCBI Taxonomy" id="75702"/>
    <lineage>
        <taxon>Eukaryota</taxon>
        <taxon>Viridiplantae</taxon>
        <taxon>Streptophyta</taxon>
        <taxon>Embryophyta</taxon>
        <taxon>Tracheophyta</taxon>
        <taxon>Spermatophyta</taxon>
        <taxon>Magnoliopsida</taxon>
        <taxon>eudicotyledons</taxon>
        <taxon>Gunneridae</taxon>
        <taxon>Pentapetalae</taxon>
        <taxon>rosids</taxon>
        <taxon>fabids</taxon>
        <taxon>Malpighiales</taxon>
        <taxon>Salicaceae</taxon>
        <taxon>Saliceae</taxon>
        <taxon>Populus</taxon>
    </lineage>
</organism>
<dbReference type="PROSITE" id="PS51471">
    <property type="entry name" value="FE2OG_OXY"/>
    <property type="match status" value="1"/>
</dbReference>
<feature type="domain" description="Fe2OG dioxygenase" evidence="1">
    <location>
        <begin position="19"/>
        <end position="122"/>
    </location>
</feature>
<dbReference type="Gene3D" id="2.60.120.330">
    <property type="entry name" value="B-lactam Antibiotic, Isopenicillin N Synthase, Chain"/>
    <property type="match status" value="1"/>
</dbReference>
<dbReference type="KEGG" id="peu:105118832"/>
<dbReference type="GeneID" id="105118832"/>
<feature type="non-terminal residue" evidence="3">
    <location>
        <position position="122"/>
    </location>
</feature>
<dbReference type="InterPro" id="IPR050231">
    <property type="entry name" value="Iron_ascorbate_oxido_reductase"/>
</dbReference>
<dbReference type="InterPro" id="IPR044861">
    <property type="entry name" value="IPNS-like_FE2OG_OXY"/>
</dbReference>
<keyword evidence="3" id="KW-0223">Dioxygenase</keyword>
<accession>A0AAJ6XDS3</accession>
<keyword evidence="3" id="KW-0560">Oxidoreductase</keyword>
<protein>
    <submittedName>
        <fullName evidence="3">Probable 2-oxoglutarate-dependent dioxygenase AOP1.2</fullName>
    </submittedName>
</protein>
<dbReference type="GO" id="GO:0051213">
    <property type="term" value="F:dioxygenase activity"/>
    <property type="evidence" value="ECO:0007669"/>
    <property type="project" value="UniProtKB-KW"/>
</dbReference>
<dbReference type="InterPro" id="IPR005123">
    <property type="entry name" value="Oxoglu/Fe-dep_dioxygenase_dom"/>
</dbReference>
<dbReference type="AlphaFoldDB" id="A0AAJ6XDS3"/>
<dbReference type="SUPFAM" id="SSF51197">
    <property type="entry name" value="Clavaminate synthase-like"/>
    <property type="match status" value="1"/>
</dbReference>